<feature type="domain" description="ATP-grasp" evidence="3">
    <location>
        <begin position="91"/>
        <end position="282"/>
    </location>
</feature>
<dbReference type="Pfam" id="PF15632">
    <property type="entry name" value="ATPgrasp_Ter"/>
    <property type="match status" value="1"/>
</dbReference>
<evidence type="ECO:0000259" key="3">
    <source>
        <dbReference type="PROSITE" id="PS50975"/>
    </source>
</evidence>
<sequence>MAYLASTDTVAQYSKYVRHHVAWDGPGAPRALEQLFGIAGELQLDGWILLPASDHDVQFVAQNYDVLSQRFSLVTMPWSELEQLNDKGQLYQLAEQLGIEFPRVFWDGKTLRTAPEHVRLPAVIKPASTEKANPLTKAKAWKAETAGEYRQKFDLATSYMGPAGFVVQELIPGDGTTQYSYAGLWDHGRELCGLTARRARQYPAEFGTSPFVETVEVPRVLQESRRLLEAVRYHGLVEVEFKHDRRDDRLKLLDVNTRVWAWIGLGAAAGLDFPLLAVALASGLFPGVAEPIYGASWIHPIPNTASLLTSLVGSGRLGYAGRRSLRRGSVSSIYAADDWWPALAELPVQVTRRLKGLLRRG</sequence>
<feature type="transmembrane region" description="Helical" evidence="2">
    <location>
        <begin position="297"/>
        <end position="319"/>
    </location>
</feature>
<keyword evidence="2" id="KW-0812">Transmembrane</keyword>
<dbReference type="Proteomes" id="UP001597521">
    <property type="component" value="Unassembled WGS sequence"/>
</dbReference>
<comment type="caution">
    <text evidence="4">The sequence shown here is derived from an EMBL/GenBank/DDBJ whole genome shotgun (WGS) entry which is preliminary data.</text>
</comment>
<organism evidence="4 5">
    <name type="scientific">Devosia albogilva</name>
    <dbReference type="NCBI Taxonomy" id="429726"/>
    <lineage>
        <taxon>Bacteria</taxon>
        <taxon>Pseudomonadati</taxon>
        <taxon>Pseudomonadota</taxon>
        <taxon>Alphaproteobacteria</taxon>
        <taxon>Hyphomicrobiales</taxon>
        <taxon>Devosiaceae</taxon>
        <taxon>Devosia</taxon>
    </lineage>
</organism>
<dbReference type="PROSITE" id="PS50975">
    <property type="entry name" value="ATP_GRASP"/>
    <property type="match status" value="1"/>
</dbReference>
<keyword evidence="1" id="KW-0067">ATP-binding</keyword>
<gene>
    <name evidence="4" type="ORF">ACFSX5_08415</name>
</gene>
<evidence type="ECO:0000313" key="4">
    <source>
        <dbReference type="EMBL" id="MFD2647811.1"/>
    </source>
</evidence>
<proteinExistence type="predicted"/>
<keyword evidence="5" id="KW-1185">Reference proteome</keyword>
<dbReference type="RefSeq" id="WP_386832827.1">
    <property type="nucleotide sequence ID" value="NZ_JBHUNP010000001.1"/>
</dbReference>
<accession>A0ABW5QJZ1</accession>
<keyword evidence="2" id="KW-1133">Transmembrane helix</keyword>
<protein>
    <submittedName>
        <fullName evidence="4">ATP-grasp domain-containing protein</fullName>
    </submittedName>
</protein>
<reference evidence="5" key="1">
    <citation type="journal article" date="2019" name="Int. J. Syst. Evol. Microbiol.">
        <title>The Global Catalogue of Microorganisms (GCM) 10K type strain sequencing project: providing services to taxonomists for standard genome sequencing and annotation.</title>
        <authorList>
            <consortium name="The Broad Institute Genomics Platform"/>
            <consortium name="The Broad Institute Genome Sequencing Center for Infectious Disease"/>
            <person name="Wu L."/>
            <person name="Ma J."/>
        </authorList>
    </citation>
    <scope>NUCLEOTIDE SEQUENCE [LARGE SCALE GENOMIC DNA]</scope>
    <source>
        <strain evidence="5">CCM 7427</strain>
    </source>
</reference>
<dbReference type="SUPFAM" id="SSF56059">
    <property type="entry name" value="Glutathione synthetase ATP-binding domain-like"/>
    <property type="match status" value="1"/>
</dbReference>
<keyword evidence="2" id="KW-0472">Membrane</keyword>
<feature type="transmembrane region" description="Helical" evidence="2">
    <location>
        <begin position="259"/>
        <end position="285"/>
    </location>
</feature>
<evidence type="ECO:0000256" key="2">
    <source>
        <dbReference type="SAM" id="Phobius"/>
    </source>
</evidence>
<dbReference type="Gene3D" id="3.30.470.20">
    <property type="entry name" value="ATP-grasp fold, B domain"/>
    <property type="match status" value="1"/>
</dbReference>
<evidence type="ECO:0000256" key="1">
    <source>
        <dbReference type="PROSITE-ProRule" id="PRU00409"/>
    </source>
</evidence>
<keyword evidence="1" id="KW-0547">Nucleotide-binding</keyword>
<evidence type="ECO:0000313" key="5">
    <source>
        <dbReference type="Proteomes" id="UP001597521"/>
    </source>
</evidence>
<dbReference type="InterPro" id="IPR011761">
    <property type="entry name" value="ATP-grasp"/>
</dbReference>
<dbReference type="EMBL" id="JBHUNP010000001">
    <property type="protein sequence ID" value="MFD2647811.1"/>
    <property type="molecule type" value="Genomic_DNA"/>
</dbReference>
<name>A0ABW5QJZ1_9HYPH</name>